<accession>A0A4Y2H7X0</accession>
<feature type="compositionally biased region" description="Basic and acidic residues" evidence="1">
    <location>
        <begin position="41"/>
        <end position="59"/>
    </location>
</feature>
<organism evidence="2 3">
    <name type="scientific">Araneus ventricosus</name>
    <name type="common">Orbweaver spider</name>
    <name type="synonym">Epeira ventricosa</name>
    <dbReference type="NCBI Taxonomy" id="182803"/>
    <lineage>
        <taxon>Eukaryota</taxon>
        <taxon>Metazoa</taxon>
        <taxon>Ecdysozoa</taxon>
        <taxon>Arthropoda</taxon>
        <taxon>Chelicerata</taxon>
        <taxon>Arachnida</taxon>
        <taxon>Araneae</taxon>
        <taxon>Araneomorphae</taxon>
        <taxon>Entelegynae</taxon>
        <taxon>Araneoidea</taxon>
        <taxon>Araneidae</taxon>
        <taxon>Araneus</taxon>
    </lineage>
</organism>
<proteinExistence type="predicted"/>
<dbReference type="AlphaFoldDB" id="A0A4Y2H7X0"/>
<feature type="compositionally biased region" description="Acidic residues" evidence="1">
    <location>
        <begin position="60"/>
        <end position="69"/>
    </location>
</feature>
<name>A0A4Y2H7X0_ARAVE</name>
<keyword evidence="3" id="KW-1185">Reference proteome</keyword>
<evidence type="ECO:0000313" key="2">
    <source>
        <dbReference type="EMBL" id="GBM60414.1"/>
    </source>
</evidence>
<evidence type="ECO:0000313" key="3">
    <source>
        <dbReference type="Proteomes" id="UP000499080"/>
    </source>
</evidence>
<feature type="region of interest" description="Disordered" evidence="1">
    <location>
        <begin position="1"/>
        <end position="84"/>
    </location>
</feature>
<sequence>MWFRRRVDSAVQTESHGEILEEIPEEELMNETGDSGVMPDSEAKTDEISDDHTESHGEILEEIPEEELMNEIGDSGDKPVSEAKTDEIRIQIKYASRKEILEAWQERWSSGSKARWTYSLLSRVDYKRMNGDFFLHQVYTGRYPLSSSSRFRQRSPMPV</sequence>
<gene>
    <name evidence="2" type="ORF">AVEN_206652_1</name>
</gene>
<comment type="caution">
    <text evidence="2">The sequence shown here is derived from an EMBL/GenBank/DDBJ whole genome shotgun (WGS) entry which is preliminary data.</text>
</comment>
<dbReference type="EMBL" id="BGPR01001722">
    <property type="protein sequence ID" value="GBM60414.1"/>
    <property type="molecule type" value="Genomic_DNA"/>
</dbReference>
<dbReference type="Proteomes" id="UP000499080">
    <property type="component" value="Unassembled WGS sequence"/>
</dbReference>
<feature type="compositionally biased region" description="Basic and acidic residues" evidence="1">
    <location>
        <begin position="75"/>
        <end position="84"/>
    </location>
</feature>
<feature type="compositionally biased region" description="Acidic residues" evidence="1">
    <location>
        <begin position="20"/>
        <end position="29"/>
    </location>
</feature>
<evidence type="ECO:0000256" key="1">
    <source>
        <dbReference type="SAM" id="MobiDB-lite"/>
    </source>
</evidence>
<reference evidence="2 3" key="1">
    <citation type="journal article" date="2019" name="Sci. Rep.">
        <title>Orb-weaving spider Araneus ventricosus genome elucidates the spidroin gene catalogue.</title>
        <authorList>
            <person name="Kono N."/>
            <person name="Nakamura H."/>
            <person name="Ohtoshi R."/>
            <person name="Moran D.A.P."/>
            <person name="Shinohara A."/>
            <person name="Yoshida Y."/>
            <person name="Fujiwara M."/>
            <person name="Mori M."/>
            <person name="Tomita M."/>
            <person name="Arakawa K."/>
        </authorList>
    </citation>
    <scope>NUCLEOTIDE SEQUENCE [LARGE SCALE GENOMIC DNA]</scope>
</reference>
<dbReference type="OrthoDB" id="7382669at2759"/>
<protein>
    <submittedName>
        <fullName evidence="2">Uncharacterized protein</fullName>
    </submittedName>
</protein>